<proteinExistence type="predicted"/>
<keyword evidence="1" id="KW-0472">Membrane</keyword>
<comment type="caution">
    <text evidence="3">The sequence shown here is derived from an EMBL/GenBank/DDBJ whole genome shotgun (WGS) entry which is preliminary data.</text>
</comment>
<accession>A0A1J5SVQ3</accession>
<feature type="domain" description="SHOCT" evidence="2">
    <location>
        <begin position="42"/>
        <end position="67"/>
    </location>
</feature>
<sequence>MFYSNYYWGMNFIWWFLWVSLLFWIFFTPYNIPYQRKKKGSPLDILQKRFASGQINLEEYNEMKKILVNDLAN</sequence>
<evidence type="ECO:0000259" key="2">
    <source>
        <dbReference type="Pfam" id="PF09851"/>
    </source>
</evidence>
<feature type="transmembrane region" description="Helical" evidence="1">
    <location>
        <begin position="12"/>
        <end position="32"/>
    </location>
</feature>
<gene>
    <name evidence="3" type="ORF">GALL_121190</name>
</gene>
<keyword evidence="1" id="KW-0812">Transmembrane</keyword>
<keyword evidence="1" id="KW-1133">Transmembrane helix</keyword>
<reference evidence="3" key="1">
    <citation type="submission" date="2016-10" db="EMBL/GenBank/DDBJ databases">
        <title>Sequence of Gallionella enrichment culture.</title>
        <authorList>
            <person name="Poehlein A."/>
            <person name="Muehling M."/>
            <person name="Daniel R."/>
        </authorList>
    </citation>
    <scope>NUCLEOTIDE SEQUENCE</scope>
</reference>
<protein>
    <recommendedName>
        <fullName evidence="2">SHOCT domain-containing protein</fullName>
    </recommendedName>
</protein>
<evidence type="ECO:0000313" key="3">
    <source>
        <dbReference type="EMBL" id="OIR05684.1"/>
    </source>
</evidence>
<name>A0A1J5SVQ3_9ZZZZ</name>
<dbReference type="InterPro" id="IPR018649">
    <property type="entry name" value="SHOCT"/>
</dbReference>
<evidence type="ECO:0000256" key="1">
    <source>
        <dbReference type="SAM" id="Phobius"/>
    </source>
</evidence>
<organism evidence="3">
    <name type="scientific">mine drainage metagenome</name>
    <dbReference type="NCBI Taxonomy" id="410659"/>
    <lineage>
        <taxon>unclassified sequences</taxon>
        <taxon>metagenomes</taxon>
        <taxon>ecological metagenomes</taxon>
    </lineage>
</organism>
<dbReference type="EMBL" id="MLJW01000048">
    <property type="protein sequence ID" value="OIR05684.1"/>
    <property type="molecule type" value="Genomic_DNA"/>
</dbReference>
<dbReference type="Pfam" id="PF09851">
    <property type="entry name" value="SHOCT"/>
    <property type="match status" value="1"/>
</dbReference>
<dbReference type="AlphaFoldDB" id="A0A1J5SVQ3"/>